<protein>
    <submittedName>
        <fullName evidence="2">Uncharacterized protein</fullName>
    </submittedName>
</protein>
<accession>A0A517NFD2</accession>
<dbReference type="Proteomes" id="UP000318538">
    <property type="component" value="Chromosome"/>
</dbReference>
<evidence type="ECO:0000256" key="1">
    <source>
        <dbReference type="SAM" id="MobiDB-lite"/>
    </source>
</evidence>
<keyword evidence="3" id="KW-1185">Reference proteome</keyword>
<organism evidence="2 3">
    <name type="scientific">Rubripirellula lacrimiformis</name>
    <dbReference type="NCBI Taxonomy" id="1930273"/>
    <lineage>
        <taxon>Bacteria</taxon>
        <taxon>Pseudomonadati</taxon>
        <taxon>Planctomycetota</taxon>
        <taxon>Planctomycetia</taxon>
        <taxon>Pirellulales</taxon>
        <taxon>Pirellulaceae</taxon>
        <taxon>Rubripirellula</taxon>
    </lineage>
</organism>
<dbReference type="EMBL" id="CP036525">
    <property type="protein sequence ID" value="QDT05815.1"/>
    <property type="molecule type" value="Genomic_DNA"/>
</dbReference>
<name>A0A517NFD2_9BACT</name>
<evidence type="ECO:0000313" key="2">
    <source>
        <dbReference type="EMBL" id="QDT05815.1"/>
    </source>
</evidence>
<gene>
    <name evidence="2" type="ORF">K227x_42200</name>
</gene>
<dbReference type="KEGG" id="rlc:K227x_42200"/>
<sequence>MKEKSLEEKRTRLTANGKPPARMANIIAGPGDGDQTALTIGPSATCKLDLCNRQT</sequence>
<feature type="compositionally biased region" description="Basic and acidic residues" evidence="1">
    <location>
        <begin position="1"/>
        <end position="11"/>
    </location>
</feature>
<dbReference type="AlphaFoldDB" id="A0A517NFD2"/>
<evidence type="ECO:0000313" key="3">
    <source>
        <dbReference type="Proteomes" id="UP000318538"/>
    </source>
</evidence>
<feature type="region of interest" description="Disordered" evidence="1">
    <location>
        <begin position="1"/>
        <end position="23"/>
    </location>
</feature>
<reference evidence="2 3" key="1">
    <citation type="submission" date="2019-02" db="EMBL/GenBank/DDBJ databases">
        <title>Deep-cultivation of Planctomycetes and their phenomic and genomic characterization uncovers novel biology.</title>
        <authorList>
            <person name="Wiegand S."/>
            <person name="Jogler M."/>
            <person name="Boedeker C."/>
            <person name="Pinto D."/>
            <person name="Vollmers J."/>
            <person name="Rivas-Marin E."/>
            <person name="Kohn T."/>
            <person name="Peeters S.H."/>
            <person name="Heuer A."/>
            <person name="Rast P."/>
            <person name="Oberbeckmann S."/>
            <person name="Bunk B."/>
            <person name="Jeske O."/>
            <person name="Meyerdierks A."/>
            <person name="Storesund J.E."/>
            <person name="Kallscheuer N."/>
            <person name="Luecker S."/>
            <person name="Lage O.M."/>
            <person name="Pohl T."/>
            <person name="Merkel B.J."/>
            <person name="Hornburger P."/>
            <person name="Mueller R.-W."/>
            <person name="Bruemmer F."/>
            <person name="Labrenz M."/>
            <person name="Spormann A.M."/>
            <person name="Op den Camp H."/>
            <person name="Overmann J."/>
            <person name="Amann R."/>
            <person name="Jetten M.S.M."/>
            <person name="Mascher T."/>
            <person name="Medema M.H."/>
            <person name="Devos D.P."/>
            <person name="Kaster A.-K."/>
            <person name="Ovreas L."/>
            <person name="Rohde M."/>
            <person name="Galperin M.Y."/>
            <person name="Jogler C."/>
        </authorList>
    </citation>
    <scope>NUCLEOTIDE SEQUENCE [LARGE SCALE GENOMIC DNA]</scope>
    <source>
        <strain evidence="2 3">K22_7</strain>
    </source>
</reference>
<proteinExistence type="predicted"/>